<sequence>MILCECGKFIETDIFKDYMKTSFNPSTRVVGHRNCGLMFNFADGKGPKKYSSRKELRVLACKFAQKNLPVENTAQFLLAVERFKSQGRLRDVEILMNAYHEVLKNA</sequence>
<gene>
    <name evidence="1" type="ordered locus">Metho_1629</name>
</gene>
<protein>
    <submittedName>
        <fullName evidence="1">Uncharacterized protein</fullName>
    </submittedName>
</protein>
<keyword evidence="2" id="KW-1185">Reference proteome</keyword>
<dbReference type="STRING" id="867904.Metho_1629"/>
<accession>L0L0D8</accession>
<dbReference type="KEGG" id="mhz:Metho_1629"/>
<dbReference type="AlphaFoldDB" id="L0L0D8"/>
<dbReference type="RefSeq" id="WP_015324988.1">
    <property type="nucleotide sequence ID" value="NC_019977.1"/>
</dbReference>
<dbReference type="Proteomes" id="UP000010866">
    <property type="component" value="Chromosome"/>
</dbReference>
<dbReference type="HOGENOM" id="CLU_2217063_0_0_2"/>
<name>L0L0D8_METHD</name>
<evidence type="ECO:0000313" key="1">
    <source>
        <dbReference type="EMBL" id="AGB49823.1"/>
    </source>
</evidence>
<dbReference type="OrthoDB" id="136940at2157"/>
<evidence type="ECO:0000313" key="2">
    <source>
        <dbReference type="Proteomes" id="UP000010866"/>
    </source>
</evidence>
<reference evidence="2" key="1">
    <citation type="submission" date="2012-02" db="EMBL/GenBank/DDBJ databases">
        <title>Complete sequence of chromosome of Methanomethylovorans hollandica DSM 15978.</title>
        <authorList>
            <person name="Lucas S."/>
            <person name="Copeland A."/>
            <person name="Lapidus A."/>
            <person name="Glavina del Rio T."/>
            <person name="Dalin E."/>
            <person name="Tice H."/>
            <person name="Bruce D."/>
            <person name="Goodwin L."/>
            <person name="Pitluck S."/>
            <person name="Peters L."/>
            <person name="Mikhailova N."/>
            <person name="Held B."/>
            <person name="Kyrpides N."/>
            <person name="Mavromatis K."/>
            <person name="Ivanova N."/>
            <person name="Brettin T."/>
            <person name="Detter J.C."/>
            <person name="Han C."/>
            <person name="Larimer F."/>
            <person name="Land M."/>
            <person name="Hauser L."/>
            <person name="Markowitz V."/>
            <person name="Cheng J.-F."/>
            <person name="Hugenholtz P."/>
            <person name="Woyke T."/>
            <person name="Wu D."/>
            <person name="Spring S."/>
            <person name="Schroeder M."/>
            <person name="Brambilla E."/>
            <person name="Klenk H.-P."/>
            <person name="Eisen J.A."/>
        </authorList>
    </citation>
    <scope>NUCLEOTIDE SEQUENCE [LARGE SCALE GENOMIC DNA]</scope>
    <source>
        <strain evidence="2">DSM 15978 / NBRC 107637 / DMS1</strain>
    </source>
</reference>
<dbReference type="GeneID" id="14406142"/>
<organism evidence="1 2">
    <name type="scientific">Methanomethylovorans hollandica (strain DSM 15978 / NBRC 107637 / DMS1)</name>
    <dbReference type="NCBI Taxonomy" id="867904"/>
    <lineage>
        <taxon>Archaea</taxon>
        <taxon>Methanobacteriati</taxon>
        <taxon>Methanobacteriota</taxon>
        <taxon>Stenosarchaea group</taxon>
        <taxon>Methanomicrobia</taxon>
        <taxon>Methanosarcinales</taxon>
        <taxon>Methanosarcinaceae</taxon>
        <taxon>Methanomethylovorans</taxon>
    </lineage>
</organism>
<dbReference type="EMBL" id="CP003362">
    <property type="protein sequence ID" value="AGB49823.1"/>
    <property type="molecule type" value="Genomic_DNA"/>
</dbReference>
<proteinExistence type="predicted"/>